<feature type="domain" description="CdiI immunity protein" evidence="1">
    <location>
        <begin position="5"/>
        <end position="86"/>
    </location>
</feature>
<accession>E5B9K8</accession>
<dbReference type="EMBL" id="FR719197">
    <property type="protein sequence ID" value="CBX82220.1"/>
    <property type="molecule type" value="Genomic_DNA"/>
</dbReference>
<dbReference type="AlphaFoldDB" id="E5B9K8"/>
<protein>
    <submittedName>
        <fullName evidence="2">Conserved uncharcterized protein</fullName>
    </submittedName>
</protein>
<proteinExistence type="predicted"/>
<dbReference type="Pfam" id="PF18593">
    <property type="entry name" value="CdiI_2"/>
    <property type="match status" value="1"/>
</dbReference>
<sequence length="97" mass="11440">MNNYYPLIENLMRAYLNQDYDYICESETIEGAIDYYIRENSRETLMALNNEIDDFIVKNHTDTDSAFEELFHPEVIIVDVNKFFELFKEKIAVAGKA</sequence>
<name>E5B9K8_ERWAM</name>
<reference evidence="2" key="1">
    <citation type="journal article" date="2011" name="J. Bacteriol.">
        <title>Genome Sequence of an Erwinia amylovora Strain with Pathogenicity Restricted to Rubus Plants.</title>
        <authorList>
            <person name="Powney R."/>
            <person name="Smits T.H."/>
            <person name="Sawbridge T."/>
            <person name="Frey B."/>
            <person name="Blom J."/>
            <person name="Frey J.E."/>
            <person name="Plummer K.M."/>
            <person name="Beer S.V."/>
            <person name="Luck J."/>
            <person name="Duffy B."/>
            <person name="Rodoni B."/>
        </authorList>
    </citation>
    <scope>NUCLEOTIDE SEQUENCE</scope>
    <source>
        <strain evidence="2">ATCC BAA-2158</strain>
    </source>
</reference>
<dbReference type="InterPro" id="IPR041129">
    <property type="entry name" value="CdiI_2"/>
</dbReference>
<evidence type="ECO:0000259" key="1">
    <source>
        <dbReference type="Pfam" id="PF18593"/>
    </source>
</evidence>
<gene>
    <name evidence="2" type="ORF">EAIL5_3400</name>
</gene>
<organism evidence="2">
    <name type="scientific">Erwinia amylovora ATCC BAA-2158</name>
    <dbReference type="NCBI Taxonomy" id="889211"/>
    <lineage>
        <taxon>Bacteria</taxon>
        <taxon>Pseudomonadati</taxon>
        <taxon>Pseudomonadota</taxon>
        <taxon>Gammaproteobacteria</taxon>
        <taxon>Enterobacterales</taxon>
        <taxon>Erwiniaceae</taxon>
        <taxon>Erwinia</taxon>
    </lineage>
</organism>
<evidence type="ECO:0000313" key="2">
    <source>
        <dbReference type="EMBL" id="CBX82220.1"/>
    </source>
</evidence>